<comment type="function">
    <text evidence="13">Involved in the recovery of exogenous heme iron. Extracts iron from heme while preserving the protoporphyrin ring intact.</text>
</comment>
<comment type="subcellular location">
    <subcellularLocation>
        <location evidence="1">Cell envelope</location>
    </subcellularLocation>
</comment>
<organism evidence="17 18">
    <name type="scientific">Sporolactobacillus nakayamae</name>
    <dbReference type="NCBI Taxonomy" id="269670"/>
    <lineage>
        <taxon>Bacteria</taxon>
        <taxon>Bacillati</taxon>
        <taxon>Bacillota</taxon>
        <taxon>Bacilli</taxon>
        <taxon>Bacillales</taxon>
        <taxon>Sporolactobacillaceae</taxon>
        <taxon>Sporolactobacillus</taxon>
    </lineage>
</organism>
<dbReference type="Pfam" id="PF20628">
    <property type="entry name" value="Dyp_perox_C"/>
    <property type="match status" value="1"/>
</dbReference>
<dbReference type="GO" id="GO:0033212">
    <property type="term" value="P:iron import into cell"/>
    <property type="evidence" value="ECO:0007669"/>
    <property type="project" value="InterPro"/>
</dbReference>
<evidence type="ECO:0000256" key="7">
    <source>
        <dbReference type="ARBA" id="ARBA00023004"/>
    </source>
</evidence>
<sequence length="413" mass="45072">MDRDDLSTSEQKKGYSRREMLKMTALAGGGIALGASGLGTALELFGNTGAADAAKTATVPFFGSHQAGITTAHQSYGYLAAFDIDPSIHDVAKIMALFISWTRLSATLTQGKREANSSNKELPPNDTNEARDLGAANLTITFGLGHSFFIKGGKDRFGLANQMPKQLTAMPKIAHETLDPAISNGDICVQVCADIQQVAFHALRNLIKEALGTANIRWMESGFLNGPKGKTPRNLFGFKDGTANVTDPESQNEVVWTGSDEPKWMRGGSYLGYRKIKMIIETWDRDSYSDQEQVFGRKKDSGAAFGRKHEHEPVIMSKQPADSHVRLAHGTGKKIFRRAYSYTNGIQAATGNLDAGLLFIAYQNKPQDSFIPMLRVLGKSDALNEYTDHVATGLFAVPAGIKKNDYFAQHLFE</sequence>
<keyword evidence="18" id="KW-1185">Reference proteome</keyword>
<comment type="catalytic activity">
    <reaction evidence="12">
        <text>heme b + 2 H(+) = protoporphyrin IX + Fe(2+)</text>
        <dbReference type="Rhea" id="RHEA:22584"/>
        <dbReference type="ChEBI" id="CHEBI:15378"/>
        <dbReference type="ChEBI" id="CHEBI:29033"/>
        <dbReference type="ChEBI" id="CHEBI:57306"/>
        <dbReference type="ChEBI" id="CHEBI:60344"/>
        <dbReference type="EC" id="4.98.1.1"/>
    </reaction>
    <physiologicalReaction direction="left-to-right" evidence="12">
        <dbReference type="Rhea" id="RHEA:22585"/>
    </physiologicalReaction>
</comment>
<keyword evidence="5" id="KW-0732">Signal</keyword>
<dbReference type="AlphaFoldDB" id="A0A1I2Q9J3"/>
<dbReference type="InterPro" id="IPR006314">
    <property type="entry name" value="Dyp_peroxidase"/>
</dbReference>
<evidence type="ECO:0000313" key="18">
    <source>
        <dbReference type="Proteomes" id="UP000198752"/>
    </source>
</evidence>
<evidence type="ECO:0000256" key="9">
    <source>
        <dbReference type="ARBA" id="ARBA00025737"/>
    </source>
</evidence>
<evidence type="ECO:0000259" key="15">
    <source>
        <dbReference type="Pfam" id="PF04261"/>
    </source>
</evidence>
<keyword evidence="8" id="KW-0456">Lyase</keyword>
<evidence type="ECO:0000256" key="2">
    <source>
        <dbReference type="ARBA" id="ARBA00022559"/>
    </source>
</evidence>
<keyword evidence="6 13" id="KW-0560">Oxidoreductase</keyword>
<evidence type="ECO:0000256" key="13">
    <source>
        <dbReference type="RuleBase" id="RU365017"/>
    </source>
</evidence>
<proteinExistence type="inferred from homology"/>
<dbReference type="NCBIfam" id="TIGR01412">
    <property type="entry name" value="tat_substr_1"/>
    <property type="match status" value="1"/>
</dbReference>
<evidence type="ECO:0000256" key="11">
    <source>
        <dbReference type="ARBA" id="ARBA00033775"/>
    </source>
</evidence>
<evidence type="ECO:0000256" key="10">
    <source>
        <dbReference type="ARBA" id="ARBA00033771"/>
    </source>
</evidence>
<evidence type="ECO:0000259" key="16">
    <source>
        <dbReference type="Pfam" id="PF20628"/>
    </source>
</evidence>
<dbReference type="InterPro" id="IPR006311">
    <property type="entry name" value="TAT_signal"/>
</dbReference>
<dbReference type="GO" id="GO:0030313">
    <property type="term" value="C:cell envelope"/>
    <property type="evidence" value="ECO:0007669"/>
    <property type="project" value="UniProtKB-SubCell"/>
</dbReference>
<dbReference type="GO" id="GO:0004601">
    <property type="term" value="F:peroxidase activity"/>
    <property type="evidence" value="ECO:0007669"/>
    <property type="project" value="UniProtKB-KW"/>
</dbReference>
<feature type="domain" description="Dyp-type peroxidase N-terminal" evidence="15">
    <location>
        <begin position="66"/>
        <end position="223"/>
    </location>
</feature>
<gene>
    <name evidence="17" type="ORF">SAMN02982927_01097</name>
</gene>
<evidence type="ECO:0000256" key="14">
    <source>
        <dbReference type="SAM" id="MobiDB-lite"/>
    </source>
</evidence>
<feature type="compositionally biased region" description="Polar residues" evidence="14">
    <location>
        <begin position="110"/>
        <end position="120"/>
    </location>
</feature>
<evidence type="ECO:0000256" key="3">
    <source>
        <dbReference type="ARBA" id="ARBA00022617"/>
    </source>
</evidence>
<evidence type="ECO:0000256" key="6">
    <source>
        <dbReference type="ARBA" id="ARBA00023002"/>
    </source>
</evidence>
<comment type="cofactor">
    <cofactor evidence="13">
        <name>heme b</name>
        <dbReference type="ChEBI" id="CHEBI:60344"/>
    </cofactor>
    <text evidence="13">Binds 1 heme b (iron(II)-protoporphyrin IX) group non-covalently per subunit.</text>
</comment>
<dbReference type="STRING" id="269670.SAMN02982927_01097"/>
<evidence type="ECO:0000256" key="8">
    <source>
        <dbReference type="ARBA" id="ARBA00023239"/>
    </source>
</evidence>
<dbReference type="InterPro" id="IPR048328">
    <property type="entry name" value="Dyp_perox_C"/>
</dbReference>
<feature type="domain" description="Dyp-type peroxidase C-terminal" evidence="16">
    <location>
        <begin position="231"/>
        <end position="400"/>
    </location>
</feature>
<dbReference type="GO" id="GO:0020037">
    <property type="term" value="F:heme binding"/>
    <property type="evidence" value="ECO:0007669"/>
    <property type="project" value="InterPro"/>
</dbReference>
<dbReference type="EC" id="1.11.1.-" evidence="13"/>
<evidence type="ECO:0000313" key="17">
    <source>
        <dbReference type="EMBL" id="SFG24049.1"/>
    </source>
</evidence>
<name>A0A1I2Q9J3_9BACL</name>
<evidence type="ECO:0000256" key="4">
    <source>
        <dbReference type="ARBA" id="ARBA00022723"/>
    </source>
</evidence>
<evidence type="ECO:0000256" key="5">
    <source>
        <dbReference type="ARBA" id="ARBA00022729"/>
    </source>
</evidence>
<dbReference type="Proteomes" id="UP000198752">
    <property type="component" value="Unassembled WGS sequence"/>
</dbReference>
<dbReference type="PANTHER" id="PTHR30521:SF4">
    <property type="entry name" value="DEFERROCHELATASE"/>
    <property type="match status" value="1"/>
</dbReference>
<dbReference type="InterPro" id="IPR011008">
    <property type="entry name" value="Dimeric_a/b-barrel"/>
</dbReference>
<keyword evidence="4 13" id="KW-0479">Metal-binding</keyword>
<accession>A0A1I2Q9J3</accession>
<dbReference type="GO" id="GO:0004325">
    <property type="term" value="F:ferrochelatase activity"/>
    <property type="evidence" value="ECO:0007669"/>
    <property type="project" value="UniProtKB-EC"/>
</dbReference>
<keyword evidence="7 13" id="KW-0408">Iron</keyword>
<reference evidence="18" key="1">
    <citation type="submission" date="2016-10" db="EMBL/GenBank/DDBJ databases">
        <authorList>
            <person name="Varghese N."/>
            <person name="Submissions S."/>
        </authorList>
    </citation>
    <scope>NUCLEOTIDE SEQUENCE [LARGE SCALE GENOMIC DNA]</scope>
    <source>
        <strain evidence="18">ATCC 700379</strain>
    </source>
</reference>
<dbReference type="PANTHER" id="PTHR30521">
    <property type="entry name" value="DEFERROCHELATASE/PEROXIDASE"/>
    <property type="match status" value="1"/>
</dbReference>
<dbReference type="InterPro" id="IPR048327">
    <property type="entry name" value="Dyp_perox_N"/>
</dbReference>
<evidence type="ECO:0000256" key="12">
    <source>
        <dbReference type="ARBA" id="ARBA00048856"/>
    </source>
</evidence>
<dbReference type="SUPFAM" id="SSF54909">
    <property type="entry name" value="Dimeric alpha+beta barrel"/>
    <property type="match status" value="1"/>
</dbReference>
<dbReference type="NCBIfam" id="TIGR01413">
    <property type="entry name" value="Dyp_perox_fam"/>
    <property type="match status" value="1"/>
</dbReference>
<dbReference type="PROSITE" id="PS51404">
    <property type="entry name" value="DYP_PEROXIDASE"/>
    <property type="match status" value="1"/>
</dbReference>
<keyword evidence="2 13" id="KW-0575">Peroxidase</keyword>
<evidence type="ECO:0000256" key="1">
    <source>
        <dbReference type="ARBA" id="ARBA00004196"/>
    </source>
</evidence>
<dbReference type="PROSITE" id="PS51318">
    <property type="entry name" value="TAT"/>
    <property type="match status" value="1"/>
</dbReference>
<dbReference type="EMBL" id="FOOY01000006">
    <property type="protein sequence ID" value="SFG24049.1"/>
    <property type="molecule type" value="Genomic_DNA"/>
</dbReference>
<dbReference type="OrthoDB" id="9781066at2"/>
<keyword evidence="3 13" id="KW-0349">Heme</keyword>
<dbReference type="GO" id="GO:0005829">
    <property type="term" value="C:cytosol"/>
    <property type="evidence" value="ECO:0007669"/>
    <property type="project" value="TreeGrafter"/>
</dbReference>
<dbReference type="Pfam" id="PF04261">
    <property type="entry name" value="Dyp_perox_N"/>
    <property type="match status" value="1"/>
</dbReference>
<dbReference type="GO" id="GO:0046872">
    <property type="term" value="F:metal ion binding"/>
    <property type="evidence" value="ECO:0007669"/>
    <property type="project" value="UniProtKB-KW"/>
</dbReference>
<protein>
    <recommendedName>
        <fullName evidence="10 13">Deferrochelatase</fullName>
        <ecNumber evidence="13">1.11.1.-</ecNumber>
    </recommendedName>
    <alternativeName>
        <fullName evidence="11 13">Peroxidase EfeB</fullName>
    </alternativeName>
</protein>
<dbReference type="InterPro" id="IPR006313">
    <property type="entry name" value="EfeB/EfeN"/>
</dbReference>
<dbReference type="RefSeq" id="WP_093670869.1">
    <property type="nucleotide sequence ID" value="NZ_FOOY01000006.1"/>
</dbReference>
<feature type="region of interest" description="Disordered" evidence="14">
    <location>
        <begin position="110"/>
        <end position="130"/>
    </location>
</feature>
<comment type="similarity">
    <text evidence="9 13">Belongs to the DyP-type peroxidase family.</text>
</comment>